<sequence>MHSLISTIYFILMSGILFLLPGLVILRSFFNKQSFVPFETLLFSFGISLGLIDFLMIIIGKLGIRIGVYSLSVGIIAALAILAIVAFTLKRLKKSEEKTEEESERLFSFSRRQSALFIILIGLTLLIKVVYLTHAVLPTSTDLGHHMYWSKLIATTGTLPVYAKQEIITGPSGIYQLTLPEPIPDFIIGEHLPFAALHIFTGLDFLSAFPIIFLLLVNVIGLLALFTLAWRFVSDIRSPHLSKNIFTPQNVALAVLFFFGPLYTLASPQAKFVSGGVVGNVLGNLFIPLILLIFYRAIREKRPDFLGLGFFLTFIIAYTHHLSTLILLFVLVASMLIYLFVHYDAIGAVLRSWWKLIFSPGPLLIAGLAIVFFFGVSLPTYIETNAVGTAIGTPTKATRTGLSFFQLASSGGEARVALGLAGFVVLLCLHRYMRYAGAILIGWCAILLMMTLDPQWLFIDIPSNRIVTYFSFPIGLLSAFAAVAFFAMLSAPQSKLRIPSIGILIMSLTILVFSLGNGTLDNNQTLLPK</sequence>
<feature type="transmembrane region" description="Helical" evidence="1">
    <location>
        <begin position="362"/>
        <end position="382"/>
    </location>
</feature>
<name>A0A0G1ME69_9BACT</name>
<proteinExistence type="predicted"/>
<evidence type="ECO:0008006" key="4">
    <source>
        <dbReference type="Google" id="ProtNLM"/>
    </source>
</evidence>
<gene>
    <name evidence="2" type="ORF">UX10_C0029G0024</name>
</gene>
<keyword evidence="1" id="KW-0812">Transmembrane</keyword>
<feature type="transmembrane region" description="Helical" evidence="1">
    <location>
        <begin position="245"/>
        <end position="266"/>
    </location>
</feature>
<reference evidence="2 3" key="1">
    <citation type="journal article" date="2015" name="Nature">
        <title>rRNA introns, odd ribosomes, and small enigmatic genomes across a large radiation of phyla.</title>
        <authorList>
            <person name="Brown C.T."/>
            <person name="Hug L.A."/>
            <person name="Thomas B.C."/>
            <person name="Sharon I."/>
            <person name="Castelle C.J."/>
            <person name="Singh A."/>
            <person name="Wilkins M.J."/>
            <person name="Williams K.H."/>
            <person name="Banfield J.F."/>
        </authorList>
    </citation>
    <scope>NUCLEOTIDE SEQUENCE [LARGE SCALE GENOMIC DNA]</scope>
</reference>
<dbReference type="AlphaFoldDB" id="A0A0G1ME69"/>
<keyword evidence="1" id="KW-1133">Transmembrane helix</keyword>
<evidence type="ECO:0000313" key="2">
    <source>
        <dbReference type="EMBL" id="KKU06559.1"/>
    </source>
</evidence>
<dbReference type="Proteomes" id="UP000033999">
    <property type="component" value="Unassembled WGS sequence"/>
</dbReference>
<keyword evidence="1" id="KW-0472">Membrane</keyword>
<feature type="transmembrane region" description="Helical" evidence="1">
    <location>
        <begin position="501"/>
        <end position="520"/>
    </location>
</feature>
<feature type="transmembrane region" description="Helical" evidence="1">
    <location>
        <begin position="469"/>
        <end position="489"/>
    </location>
</feature>
<feature type="transmembrane region" description="Helical" evidence="1">
    <location>
        <begin position="66"/>
        <end position="89"/>
    </location>
</feature>
<comment type="caution">
    <text evidence="2">The sequence shown here is derived from an EMBL/GenBank/DDBJ whole genome shotgun (WGS) entry which is preliminary data.</text>
</comment>
<feature type="transmembrane region" description="Helical" evidence="1">
    <location>
        <begin position="115"/>
        <end position="137"/>
    </location>
</feature>
<feature type="non-terminal residue" evidence="2">
    <location>
        <position position="529"/>
    </location>
</feature>
<feature type="transmembrane region" description="Helical" evidence="1">
    <location>
        <begin position="402"/>
        <end position="428"/>
    </location>
</feature>
<dbReference type="EMBL" id="LCKX01000029">
    <property type="protein sequence ID" value="KKU06559.1"/>
    <property type="molecule type" value="Genomic_DNA"/>
</dbReference>
<feature type="transmembrane region" description="Helical" evidence="1">
    <location>
        <begin position="272"/>
        <end position="293"/>
    </location>
</feature>
<dbReference type="InterPro" id="IPR046671">
    <property type="entry name" value="DUF6541"/>
</dbReference>
<protein>
    <recommendedName>
        <fullName evidence="4">DUF1616 domain-containing protein</fullName>
    </recommendedName>
</protein>
<organism evidence="2 3">
    <name type="scientific">Candidatus Magasanikbacteria bacterium GW2011_GWA2_45_39</name>
    <dbReference type="NCBI Taxonomy" id="1619041"/>
    <lineage>
        <taxon>Bacteria</taxon>
        <taxon>Candidatus Magasanikiibacteriota</taxon>
    </lineage>
</organism>
<accession>A0A0G1ME69</accession>
<feature type="transmembrane region" description="Helical" evidence="1">
    <location>
        <begin position="211"/>
        <end position="233"/>
    </location>
</feature>
<evidence type="ECO:0000313" key="3">
    <source>
        <dbReference type="Proteomes" id="UP000033999"/>
    </source>
</evidence>
<feature type="transmembrane region" description="Helical" evidence="1">
    <location>
        <begin position="435"/>
        <end position="457"/>
    </location>
</feature>
<feature type="transmembrane region" description="Helical" evidence="1">
    <location>
        <begin position="305"/>
        <end position="321"/>
    </location>
</feature>
<evidence type="ECO:0000256" key="1">
    <source>
        <dbReference type="SAM" id="Phobius"/>
    </source>
</evidence>
<dbReference type="Pfam" id="PF20176">
    <property type="entry name" value="DUF6541"/>
    <property type="match status" value="1"/>
</dbReference>
<feature type="transmembrane region" description="Helical" evidence="1">
    <location>
        <begin position="38"/>
        <end position="60"/>
    </location>
</feature>
<feature type="transmembrane region" description="Helical" evidence="1">
    <location>
        <begin position="327"/>
        <end position="350"/>
    </location>
</feature>
<feature type="transmembrane region" description="Helical" evidence="1">
    <location>
        <begin position="6"/>
        <end position="26"/>
    </location>
</feature>